<dbReference type="EMBL" id="JAIWYP010000010">
    <property type="protein sequence ID" value="KAH3755678.1"/>
    <property type="molecule type" value="Genomic_DNA"/>
</dbReference>
<protein>
    <submittedName>
        <fullName evidence="1">Uncharacterized protein</fullName>
    </submittedName>
</protein>
<gene>
    <name evidence="1" type="ORF">DPMN_190376</name>
</gene>
<dbReference type="Proteomes" id="UP000828390">
    <property type="component" value="Unassembled WGS sequence"/>
</dbReference>
<evidence type="ECO:0000313" key="2">
    <source>
        <dbReference type="Proteomes" id="UP000828390"/>
    </source>
</evidence>
<reference evidence="1" key="2">
    <citation type="submission" date="2020-11" db="EMBL/GenBank/DDBJ databases">
        <authorList>
            <person name="McCartney M.A."/>
            <person name="Auch B."/>
            <person name="Kono T."/>
            <person name="Mallez S."/>
            <person name="Becker A."/>
            <person name="Gohl D.M."/>
            <person name="Silverstein K.A.T."/>
            <person name="Koren S."/>
            <person name="Bechman K.B."/>
            <person name="Herman A."/>
            <person name="Abrahante J.E."/>
            <person name="Garbe J."/>
        </authorList>
    </citation>
    <scope>NUCLEOTIDE SEQUENCE</scope>
    <source>
        <strain evidence="1">Duluth1</strain>
        <tissue evidence="1">Whole animal</tissue>
    </source>
</reference>
<name>A0A9D4ID98_DREPO</name>
<accession>A0A9D4ID98</accession>
<organism evidence="1 2">
    <name type="scientific">Dreissena polymorpha</name>
    <name type="common">Zebra mussel</name>
    <name type="synonym">Mytilus polymorpha</name>
    <dbReference type="NCBI Taxonomy" id="45954"/>
    <lineage>
        <taxon>Eukaryota</taxon>
        <taxon>Metazoa</taxon>
        <taxon>Spiralia</taxon>
        <taxon>Lophotrochozoa</taxon>
        <taxon>Mollusca</taxon>
        <taxon>Bivalvia</taxon>
        <taxon>Autobranchia</taxon>
        <taxon>Heteroconchia</taxon>
        <taxon>Euheterodonta</taxon>
        <taxon>Imparidentia</taxon>
        <taxon>Neoheterodontei</taxon>
        <taxon>Myida</taxon>
        <taxon>Dreissenoidea</taxon>
        <taxon>Dreissenidae</taxon>
        <taxon>Dreissena</taxon>
    </lineage>
</organism>
<proteinExistence type="predicted"/>
<comment type="caution">
    <text evidence="1">The sequence shown here is derived from an EMBL/GenBank/DDBJ whole genome shotgun (WGS) entry which is preliminary data.</text>
</comment>
<reference evidence="1" key="1">
    <citation type="journal article" date="2019" name="bioRxiv">
        <title>The Genome of the Zebra Mussel, Dreissena polymorpha: A Resource for Invasive Species Research.</title>
        <authorList>
            <person name="McCartney M.A."/>
            <person name="Auch B."/>
            <person name="Kono T."/>
            <person name="Mallez S."/>
            <person name="Zhang Y."/>
            <person name="Obille A."/>
            <person name="Becker A."/>
            <person name="Abrahante J.E."/>
            <person name="Garbe J."/>
            <person name="Badalamenti J.P."/>
            <person name="Herman A."/>
            <person name="Mangelson H."/>
            <person name="Liachko I."/>
            <person name="Sullivan S."/>
            <person name="Sone E.D."/>
            <person name="Koren S."/>
            <person name="Silverstein K.A.T."/>
            <person name="Beckman K.B."/>
            <person name="Gohl D.M."/>
        </authorList>
    </citation>
    <scope>NUCLEOTIDE SEQUENCE</scope>
    <source>
        <strain evidence="1">Duluth1</strain>
        <tissue evidence="1">Whole animal</tissue>
    </source>
</reference>
<evidence type="ECO:0000313" key="1">
    <source>
        <dbReference type="EMBL" id="KAH3755678.1"/>
    </source>
</evidence>
<dbReference type="AlphaFoldDB" id="A0A9D4ID98"/>
<sequence>MPLYAFLAEINLSIYLSTTTTTTNTTTTTTTTTTSTTTTTTTTTATTTTASYITADIFYMILSSFYVANLRCQMFLIT</sequence>
<keyword evidence="2" id="KW-1185">Reference proteome</keyword>